<name>A0A426FHN6_BIBTR</name>
<sequence length="376" mass="43434">MHPIPYQWIETDQQLAEICHNARMQPVVTLDTEFIRIRTYYAKLGLIQLFDGNHVALIDPLAINDFTPFVQLLADTKVLKVLHACSEDLEVFHHYFQQMPVPMLDTQIMAGFAGLGTSVGFAKLVQHYLNTELDKGASRTDWLARPLSEKQLQYAAADVWYLLPIYHQLATALAQTPWENAVQEECRSVCTKVSLPIDLDKAYKDISNAWQLNAQQLSVLHLLAKWRIEEAIKRDLALNFIVKEQSLWRIAKEQPKHTSALLEFMHPNEVRIHGKKLLRIVEQSKHLAQEDYPDEIIRIVDFVGYKPSLQALQRRLSEILPKNLPIELLASKRQLNQLFGWQRKGENTEKLPELLIGWRRAFGLQLLETLRKIVVN</sequence>
<protein>
    <recommendedName>
        <fullName evidence="6">Ribonuclease D</fullName>
        <shortName evidence="6">RNase D</shortName>
        <ecNumber evidence="6">3.1.13.5</ecNumber>
    </recommendedName>
</protein>
<dbReference type="NCBIfam" id="TIGR01388">
    <property type="entry name" value="rnd"/>
    <property type="match status" value="1"/>
</dbReference>
<dbReference type="Pfam" id="PF00570">
    <property type="entry name" value="HRDC"/>
    <property type="match status" value="1"/>
</dbReference>
<dbReference type="PANTHER" id="PTHR47649:SF1">
    <property type="entry name" value="RIBONUCLEASE D"/>
    <property type="match status" value="1"/>
</dbReference>
<dbReference type="InterPro" id="IPR044876">
    <property type="entry name" value="HRDC_dom_sf"/>
</dbReference>
<dbReference type="SMART" id="SM00474">
    <property type="entry name" value="35EXOc"/>
    <property type="match status" value="1"/>
</dbReference>
<comment type="cofactor">
    <cofactor evidence="6">
        <name>a divalent metal cation</name>
        <dbReference type="ChEBI" id="CHEBI:60240"/>
    </cofactor>
</comment>
<dbReference type="GO" id="GO:0033890">
    <property type="term" value="F:ribonuclease D activity"/>
    <property type="evidence" value="ECO:0007669"/>
    <property type="project" value="UniProtKB-UniRule"/>
</dbReference>
<comment type="function">
    <text evidence="6">Exonuclease involved in the 3' processing of various precursor tRNAs. Initiates hydrolysis at the 3'-terminus of an RNA molecule and releases 5'-mononucleotides.</text>
</comment>
<keyword evidence="3 6" id="KW-0540">Nuclease</keyword>
<proteinExistence type="inferred from homology"/>
<evidence type="ECO:0000256" key="2">
    <source>
        <dbReference type="ARBA" id="ARBA00022694"/>
    </source>
</evidence>
<dbReference type="GO" id="GO:0005737">
    <property type="term" value="C:cytoplasm"/>
    <property type="evidence" value="ECO:0007669"/>
    <property type="project" value="UniProtKB-SubCell"/>
</dbReference>
<dbReference type="STRING" id="1263831.F543_12290"/>
<comment type="subcellular location">
    <subcellularLocation>
        <location evidence="6">Cytoplasm</location>
    </subcellularLocation>
</comment>
<dbReference type="EC" id="3.1.13.5" evidence="6"/>
<dbReference type="SUPFAM" id="SSF47819">
    <property type="entry name" value="HRDC-like"/>
    <property type="match status" value="2"/>
</dbReference>
<dbReference type="PANTHER" id="PTHR47649">
    <property type="entry name" value="RIBONUCLEASE D"/>
    <property type="match status" value="1"/>
</dbReference>
<dbReference type="GO" id="GO:0042780">
    <property type="term" value="P:tRNA 3'-end processing"/>
    <property type="evidence" value="ECO:0007669"/>
    <property type="project" value="UniProtKB-UniRule"/>
</dbReference>
<comment type="catalytic activity">
    <reaction evidence="6">
        <text>Exonucleolytic cleavage that removes extra residues from the 3'-terminus of tRNA to produce 5'-mononucleotides.</text>
        <dbReference type="EC" id="3.1.13.5"/>
    </reaction>
</comment>
<evidence type="ECO:0000256" key="3">
    <source>
        <dbReference type="ARBA" id="ARBA00022722"/>
    </source>
</evidence>
<dbReference type="HAMAP" id="MF_01899">
    <property type="entry name" value="RNase_D"/>
    <property type="match status" value="1"/>
</dbReference>
<dbReference type="Pfam" id="PF01612">
    <property type="entry name" value="DNA_pol_A_exo1"/>
    <property type="match status" value="1"/>
</dbReference>
<keyword evidence="5 6" id="KW-0269">Exonuclease</keyword>
<dbReference type="InterPro" id="IPR051086">
    <property type="entry name" value="RNase_D-like"/>
</dbReference>
<dbReference type="RefSeq" id="WP_125134904.1">
    <property type="nucleotide sequence ID" value="NZ_RRUC01000021.1"/>
</dbReference>
<dbReference type="PROSITE" id="PS50967">
    <property type="entry name" value="HRDC"/>
    <property type="match status" value="1"/>
</dbReference>
<dbReference type="InterPro" id="IPR036397">
    <property type="entry name" value="RNaseH_sf"/>
</dbReference>
<dbReference type="AlphaFoldDB" id="A0A426FHN6"/>
<evidence type="ECO:0000256" key="1">
    <source>
        <dbReference type="ARBA" id="ARBA00022490"/>
    </source>
</evidence>
<gene>
    <name evidence="6 8" type="primary">rnd</name>
    <name evidence="8" type="ORF">EIM44_06190</name>
</gene>
<evidence type="ECO:0000256" key="4">
    <source>
        <dbReference type="ARBA" id="ARBA00022801"/>
    </source>
</evidence>
<accession>A0A426FHN6</accession>
<reference evidence="8 9" key="1">
    <citation type="submission" date="2018-11" db="EMBL/GenBank/DDBJ databases">
        <title>Whole genome sequence of Bibersteinia trehalosi strain OADDL-BT1 an multidrug resistant pathogen isolate.</title>
        <authorList>
            <person name="Couger M."/>
            <person name="Ramachandran A."/>
        </authorList>
    </citation>
    <scope>NUCLEOTIDE SEQUENCE [LARGE SCALE GENOMIC DNA]</scope>
    <source>
        <strain evidence="8 9">OADDL-BT1</strain>
    </source>
</reference>
<dbReference type="Proteomes" id="UP000276010">
    <property type="component" value="Unassembled WGS sequence"/>
</dbReference>
<evidence type="ECO:0000313" key="8">
    <source>
        <dbReference type="EMBL" id="RRN03778.1"/>
    </source>
</evidence>
<evidence type="ECO:0000256" key="6">
    <source>
        <dbReference type="HAMAP-Rule" id="MF_01899"/>
    </source>
</evidence>
<dbReference type="InterPro" id="IPR048579">
    <property type="entry name" value="RNAseD_HRDC_C"/>
</dbReference>
<dbReference type="Gene3D" id="3.30.420.10">
    <property type="entry name" value="Ribonuclease H-like superfamily/Ribonuclease H"/>
    <property type="match status" value="1"/>
</dbReference>
<dbReference type="Pfam" id="PF21293">
    <property type="entry name" value="RNAseD_HRDC_C"/>
    <property type="match status" value="1"/>
</dbReference>
<evidence type="ECO:0000313" key="9">
    <source>
        <dbReference type="Proteomes" id="UP000276010"/>
    </source>
</evidence>
<dbReference type="Gene3D" id="1.10.150.80">
    <property type="entry name" value="HRDC domain"/>
    <property type="match status" value="2"/>
</dbReference>
<evidence type="ECO:0000259" key="7">
    <source>
        <dbReference type="PROSITE" id="PS50967"/>
    </source>
</evidence>
<keyword evidence="1 6" id="KW-0963">Cytoplasm</keyword>
<dbReference type="GO" id="GO:0000166">
    <property type="term" value="F:nucleotide binding"/>
    <property type="evidence" value="ECO:0007669"/>
    <property type="project" value="InterPro"/>
</dbReference>
<dbReference type="InterPro" id="IPR002562">
    <property type="entry name" value="3'-5'_exonuclease_dom"/>
</dbReference>
<dbReference type="GO" id="GO:0008408">
    <property type="term" value="F:3'-5' exonuclease activity"/>
    <property type="evidence" value="ECO:0007669"/>
    <property type="project" value="InterPro"/>
</dbReference>
<dbReference type="InterPro" id="IPR002121">
    <property type="entry name" value="HRDC_dom"/>
</dbReference>
<dbReference type="InterPro" id="IPR006292">
    <property type="entry name" value="RNase_D"/>
</dbReference>
<feature type="domain" description="HRDC" evidence="7">
    <location>
        <begin position="213"/>
        <end position="291"/>
    </location>
</feature>
<dbReference type="InterPro" id="IPR012337">
    <property type="entry name" value="RNaseH-like_sf"/>
</dbReference>
<dbReference type="InterPro" id="IPR010997">
    <property type="entry name" value="HRDC-like_sf"/>
</dbReference>
<dbReference type="EMBL" id="RRUC01000021">
    <property type="protein sequence ID" value="RRN03778.1"/>
    <property type="molecule type" value="Genomic_DNA"/>
</dbReference>
<organism evidence="8 9">
    <name type="scientific">Bibersteinia trehalosi</name>
    <name type="common">Pasteurella trehalosi</name>
    <dbReference type="NCBI Taxonomy" id="47735"/>
    <lineage>
        <taxon>Bacteria</taxon>
        <taxon>Pseudomonadati</taxon>
        <taxon>Pseudomonadota</taxon>
        <taxon>Gammaproteobacteria</taxon>
        <taxon>Pasteurellales</taxon>
        <taxon>Pasteurellaceae</taxon>
        <taxon>Bibersteinia</taxon>
    </lineage>
</organism>
<keyword evidence="4 6" id="KW-0378">Hydrolase</keyword>
<comment type="similarity">
    <text evidence="6">Belongs to the RNase D family.</text>
</comment>
<evidence type="ECO:0000256" key="5">
    <source>
        <dbReference type="ARBA" id="ARBA00022839"/>
    </source>
</evidence>
<dbReference type="CDD" id="cd06142">
    <property type="entry name" value="RNaseD_exo"/>
    <property type="match status" value="1"/>
</dbReference>
<comment type="caution">
    <text evidence="8">The sequence shown here is derived from an EMBL/GenBank/DDBJ whole genome shotgun (WGS) entry which is preliminary data.</text>
</comment>
<keyword evidence="2 6" id="KW-0819">tRNA processing</keyword>
<dbReference type="SUPFAM" id="SSF53098">
    <property type="entry name" value="Ribonuclease H-like"/>
    <property type="match status" value="1"/>
</dbReference>
<dbReference type="GO" id="GO:0003676">
    <property type="term" value="F:nucleic acid binding"/>
    <property type="evidence" value="ECO:0007669"/>
    <property type="project" value="InterPro"/>
</dbReference>